<keyword evidence="7" id="KW-0315">Glutamine amidotransferase</keyword>
<evidence type="ECO:0000256" key="4">
    <source>
        <dbReference type="ARBA" id="ARBA00022741"/>
    </source>
</evidence>
<name>A0A972GLI7_9BACL</name>
<dbReference type="Proteomes" id="UP000641588">
    <property type="component" value="Unassembled WGS sequence"/>
</dbReference>
<evidence type="ECO:0000256" key="9">
    <source>
        <dbReference type="PIRSR" id="PIRSR001589-2"/>
    </source>
</evidence>
<accession>A0A972GLI7</accession>
<dbReference type="InterPro" id="IPR017932">
    <property type="entry name" value="GATase_2_dom"/>
</dbReference>
<dbReference type="AlphaFoldDB" id="A0A972GLI7"/>
<evidence type="ECO:0000313" key="11">
    <source>
        <dbReference type="EMBL" id="NOU92240.1"/>
    </source>
</evidence>
<comment type="caution">
    <text evidence="11">The sequence shown here is derived from an EMBL/GenBank/DDBJ whole genome shotgun (WGS) entry which is preliminary data.</text>
</comment>
<dbReference type="PROSITE" id="PS51278">
    <property type="entry name" value="GATASE_TYPE_2"/>
    <property type="match status" value="1"/>
</dbReference>
<feature type="binding site" evidence="9">
    <location>
        <position position="100"/>
    </location>
    <ligand>
        <name>L-glutamine</name>
        <dbReference type="ChEBI" id="CHEBI:58359"/>
    </ligand>
</feature>
<protein>
    <recommendedName>
        <fullName evidence="3">asparagine synthase (glutamine-hydrolyzing)</fullName>
        <ecNumber evidence="3">6.3.5.4</ecNumber>
    </recommendedName>
</protein>
<dbReference type="InterPro" id="IPR051786">
    <property type="entry name" value="ASN_synthetase/amidase"/>
</dbReference>
<comment type="pathway">
    <text evidence="1">Amino-acid biosynthesis; L-asparagine biosynthesis; L-asparagine from L-aspartate (L-Gln route): step 1/1.</text>
</comment>
<comment type="similarity">
    <text evidence="2">Belongs to the asparagine synthetase family.</text>
</comment>
<dbReference type="SUPFAM" id="SSF52402">
    <property type="entry name" value="Adenine nucleotide alpha hydrolases-like"/>
    <property type="match status" value="1"/>
</dbReference>
<dbReference type="PANTHER" id="PTHR43284:SF1">
    <property type="entry name" value="ASPARAGINE SYNTHETASE"/>
    <property type="match status" value="1"/>
</dbReference>
<dbReference type="GO" id="GO:0005524">
    <property type="term" value="F:ATP binding"/>
    <property type="evidence" value="ECO:0007669"/>
    <property type="project" value="UniProtKB-KW"/>
</dbReference>
<evidence type="ECO:0000256" key="1">
    <source>
        <dbReference type="ARBA" id="ARBA00005187"/>
    </source>
</evidence>
<keyword evidence="6" id="KW-0028">Amino-acid biosynthesis</keyword>
<dbReference type="InterPro" id="IPR033738">
    <property type="entry name" value="AsnB_N"/>
</dbReference>
<evidence type="ECO:0000256" key="6">
    <source>
        <dbReference type="ARBA" id="ARBA00022888"/>
    </source>
</evidence>
<feature type="binding site" evidence="9">
    <location>
        <position position="297"/>
    </location>
    <ligand>
        <name>ATP</name>
        <dbReference type="ChEBI" id="CHEBI:30616"/>
    </ligand>
</feature>
<keyword evidence="6" id="KW-0061">Asparagine biosynthesis</keyword>
<keyword evidence="4 9" id="KW-0547">Nucleotide-binding</keyword>
<evidence type="ECO:0000256" key="2">
    <source>
        <dbReference type="ARBA" id="ARBA00005752"/>
    </source>
</evidence>
<evidence type="ECO:0000256" key="5">
    <source>
        <dbReference type="ARBA" id="ARBA00022840"/>
    </source>
</evidence>
<dbReference type="PIRSF" id="PIRSF001589">
    <property type="entry name" value="Asn_synthetase_glu-h"/>
    <property type="match status" value="1"/>
</dbReference>
<keyword evidence="5 9" id="KW-0067">ATP-binding</keyword>
<evidence type="ECO:0000313" key="12">
    <source>
        <dbReference type="Proteomes" id="UP000641588"/>
    </source>
</evidence>
<dbReference type="InterPro" id="IPR006426">
    <property type="entry name" value="Asn_synth_AEB"/>
</dbReference>
<keyword evidence="12" id="KW-1185">Reference proteome</keyword>
<dbReference type="InterPro" id="IPR029055">
    <property type="entry name" value="Ntn_hydrolases_N"/>
</dbReference>
<gene>
    <name evidence="11" type="ORF">GC093_03180</name>
</gene>
<dbReference type="RefSeq" id="WP_171650422.1">
    <property type="nucleotide sequence ID" value="NZ_WHOD01000013.1"/>
</dbReference>
<evidence type="ECO:0000256" key="3">
    <source>
        <dbReference type="ARBA" id="ARBA00012737"/>
    </source>
</evidence>
<dbReference type="CDD" id="cd00712">
    <property type="entry name" value="AsnB"/>
    <property type="match status" value="1"/>
</dbReference>
<dbReference type="Pfam" id="PF00733">
    <property type="entry name" value="Asn_synthase"/>
    <property type="match status" value="1"/>
</dbReference>
<evidence type="ECO:0000256" key="8">
    <source>
        <dbReference type="ARBA" id="ARBA00048741"/>
    </source>
</evidence>
<dbReference type="InterPro" id="IPR014729">
    <property type="entry name" value="Rossmann-like_a/b/a_fold"/>
</dbReference>
<dbReference type="Gene3D" id="3.60.20.10">
    <property type="entry name" value="Glutamine Phosphoribosylpyrophosphate, subunit 1, domain 1"/>
    <property type="match status" value="1"/>
</dbReference>
<organism evidence="11 12">
    <name type="scientific">Paenibacillus foliorum</name>
    <dbReference type="NCBI Taxonomy" id="2654974"/>
    <lineage>
        <taxon>Bacteria</taxon>
        <taxon>Bacillati</taxon>
        <taxon>Bacillota</taxon>
        <taxon>Bacilli</taxon>
        <taxon>Bacillales</taxon>
        <taxon>Paenibacillaceae</taxon>
        <taxon>Paenibacillus</taxon>
    </lineage>
</organism>
<dbReference type="InterPro" id="IPR001962">
    <property type="entry name" value="Asn_synthase"/>
</dbReference>
<dbReference type="PANTHER" id="PTHR43284">
    <property type="entry name" value="ASPARAGINE SYNTHETASE (GLUTAMINE-HYDROLYZING)"/>
    <property type="match status" value="1"/>
</dbReference>
<sequence>MSAIAGIVDFNRTINVSEQGTCIMRALEQYPSDDVQIWNDESIFLGCHAQWITPESMNERLPYMDKERQLVITADAIIDNRHELFALFQVHNEHRKTMTDSELILLAYERWGEQAPNYLVGDFVFMIWDVKKRILFGARDFSGSRTLYFSRKGTCISFCTIIHPLLKLSHNHKTLNEQWLAEFLAIPTMADVTDIHSTVFQDIEQLPPSHRITISESRISLVRYSTLPSGEKLRLKSNGEYEEAFRELFRRAVSDRLRTHREIGAHLSGGLDSGAVVSFAARELRKENKPLHTFSYVPIDGFVDWTSRNRVADERPYIQSTVQYVGNITDHYLSFEDKNPFTDIDDWLETLEMPYKFFINSYWLKGMYEKAQEQGIGVLLSGQRGNTTVSWGSALEYQLSLFGKLKWIRFYQELCQYSRNKGVKKSRLIKRMIKKTFPFLKPSPVLDPRLIHDELAGRTQVFERLQEHHSDNLGNSSLSHYEHRNKHFEQLFYWNITGTFGSKLSLRHSLWDRDPTNDLRVVKFCLSLPGEQFVQQGLDRALIRRATKDYLPDKVRLNQRFRGIQGADGVYRMSASWKSFIQELQIMSKDSIINGLLNTHVITAAIEKIKDEPRPEYIFDVEFKLLMRSLIVYRFIKKWV</sequence>
<dbReference type="Pfam" id="PF13537">
    <property type="entry name" value="GATase_7"/>
    <property type="match status" value="1"/>
</dbReference>
<proteinExistence type="inferred from homology"/>
<feature type="domain" description="Glutamine amidotransferase type-2" evidence="10">
    <location>
        <begin position="2"/>
        <end position="217"/>
    </location>
</feature>
<evidence type="ECO:0000259" key="10">
    <source>
        <dbReference type="PROSITE" id="PS51278"/>
    </source>
</evidence>
<dbReference type="SUPFAM" id="SSF56235">
    <property type="entry name" value="N-terminal nucleophile aminohydrolases (Ntn hydrolases)"/>
    <property type="match status" value="1"/>
</dbReference>
<dbReference type="Gene3D" id="3.40.50.620">
    <property type="entry name" value="HUPs"/>
    <property type="match status" value="2"/>
</dbReference>
<reference evidence="11" key="1">
    <citation type="submission" date="2019-10" db="EMBL/GenBank/DDBJ databases">
        <title>Description of Paenibacillus glebae sp. nov.</title>
        <authorList>
            <person name="Carlier A."/>
            <person name="Qi S."/>
        </authorList>
    </citation>
    <scope>NUCLEOTIDE SEQUENCE</scope>
    <source>
        <strain evidence="11">LMG 31456</strain>
    </source>
</reference>
<evidence type="ECO:0000256" key="7">
    <source>
        <dbReference type="ARBA" id="ARBA00022962"/>
    </source>
</evidence>
<dbReference type="EC" id="6.3.5.4" evidence="3"/>
<dbReference type="GO" id="GO:0006529">
    <property type="term" value="P:asparagine biosynthetic process"/>
    <property type="evidence" value="ECO:0007669"/>
    <property type="project" value="UniProtKB-KW"/>
</dbReference>
<comment type="catalytic activity">
    <reaction evidence="8">
        <text>L-aspartate + L-glutamine + ATP + H2O = L-asparagine + L-glutamate + AMP + diphosphate + H(+)</text>
        <dbReference type="Rhea" id="RHEA:12228"/>
        <dbReference type="ChEBI" id="CHEBI:15377"/>
        <dbReference type="ChEBI" id="CHEBI:15378"/>
        <dbReference type="ChEBI" id="CHEBI:29985"/>
        <dbReference type="ChEBI" id="CHEBI:29991"/>
        <dbReference type="ChEBI" id="CHEBI:30616"/>
        <dbReference type="ChEBI" id="CHEBI:33019"/>
        <dbReference type="ChEBI" id="CHEBI:58048"/>
        <dbReference type="ChEBI" id="CHEBI:58359"/>
        <dbReference type="ChEBI" id="CHEBI:456215"/>
        <dbReference type="EC" id="6.3.5.4"/>
    </reaction>
</comment>
<dbReference type="GO" id="GO:0004066">
    <property type="term" value="F:asparagine synthase (glutamine-hydrolyzing) activity"/>
    <property type="evidence" value="ECO:0007669"/>
    <property type="project" value="UniProtKB-EC"/>
</dbReference>
<dbReference type="EMBL" id="WHOD01000013">
    <property type="protein sequence ID" value="NOU92240.1"/>
    <property type="molecule type" value="Genomic_DNA"/>
</dbReference>